<evidence type="ECO:0000313" key="3">
    <source>
        <dbReference type="Proteomes" id="UP001345963"/>
    </source>
</evidence>
<evidence type="ECO:0000313" key="2">
    <source>
        <dbReference type="EMBL" id="MED6243635.1"/>
    </source>
</evidence>
<gene>
    <name evidence="2" type="ORF">ATANTOWER_023978</name>
</gene>
<proteinExistence type="predicted"/>
<comment type="caution">
    <text evidence="2">The sequence shown here is derived from an EMBL/GenBank/DDBJ whole genome shotgun (WGS) entry which is preliminary data.</text>
</comment>
<accession>A0ABU7B0J2</accession>
<organism evidence="2 3">
    <name type="scientific">Ataeniobius toweri</name>
    <dbReference type="NCBI Taxonomy" id="208326"/>
    <lineage>
        <taxon>Eukaryota</taxon>
        <taxon>Metazoa</taxon>
        <taxon>Chordata</taxon>
        <taxon>Craniata</taxon>
        <taxon>Vertebrata</taxon>
        <taxon>Euteleostomi</taxon>
        <taxon>Actinopterygii</taxon>
        <taxon>Neopterygii</taxon>
        <taxon>Teleostei</taxon>
        <taxon>Neoteleostei</taxon>
        <taxon>Acanthomorphata</taxon>
        <taxon>Ovalentaria</taxon>
        <taxon>Atherinomorphae</taxon>
        <taxon>Cyprinodontiformes</taxon>
        <taxon>Goodeidae</taxon>
        <taxon>Ataeniobius</taxon>
    </lineage>
</organism>
<feature type="compositionally biased region" description="Low complexity" evidence="1">
    <location>
        <begin position="73"/>
        <end position="101"/>
    </location>
</feature>
<sequence length="135" mass="14733">MKVWRLNVRSQQRKGGKLDPNYLGPYTIMSISGKSVDLQDSQGGITPKINVDHLRVYTEELPRVTRKSNQNLTTAPLTTTTTSSSSTETPFSPVTSGTLTAPVTTPATVQIPSYLGVTQLTVDPSIIKRKCDKLL</sequence>
<feature type="region of interest" description="Disordered" evidence="1">
    <location>
        <begin position="65"/>
        <end position="101"/>
    </location>
</feature>
<keyword evidence="3" id="KW-1185">Reference proteome</keyword>
<evidence type="ECO:0000256" key="1">
    <source>
        <dbReference type="SAM" id="MobiDB-lite"/>
    </source>
</evidence>
<protein>
    <submittedName>
        <fullName evidence="2">Uncharacterized protein</fullName>
    </submittedName>
</protein>
<dbReference type="Proteomes" id="UP001345963">
    <property type="component" value="Unassembled WGS sequence"/>
</dbReference>
<reference evidence="2 3" key="1">
    <citation type="submission" date="2021-07" db="EMBL/GenBank/DDBJ databases">
        <authorList>
            <person name="Palmer J.M."/>
        </authorList>
    </citation>
    <scope>NUCLEOTIDE SEQUENCE [LARGE SCALE GENOMIC DNA]</scope>
    <source>
        <strain evidence="2 3">AT_MEX2019</strain>
        <tissue evidence="2">Muscle</tissue>
    </source>
</reference>
<name>A0ABU7B0J2_9TELE</name>
<dbReference type="EMBL" id="JAHUTI010034892">
    <property type="protein sequence ID" value="MED6243635.1"/>
    <property type="molecule type" value="Genomic_DNA"/>
</dbReference>